<evidence type="ECO:0000313" key="3">
    <source>
        <dbReference type="Proteomes" id="UP001172743"/>
    </source>
</evidence>
<gene>
    <name evidence="2" type="ORF">QYB95_12925</name>
</gene>
<dbReference type="GO" id="GO:0016787">
    <property type="term" value="F:hydrolase activity"/>
    <property type="evidence" value="ECO:0007669"/>
    <property type="project" value="UniProtKB-KW"/>
</dbReference>
<comment type="caution">
    <text evidence="2">The sequence shown here is derived from an EMBL/GenBank/DDBJ whole genome shotgun (WGS) entry which is preliminary data.</text>
</comment>
<keyword evidence="2" id="KW-0378">Hydrolase</keyword>
<dbReference type="Gene3D" id="3.40.50.1820">
    <property type="entry name" value="alpha/beta hydrolase"/>
    <property type="match status" value="1"/>
</dbReference>
<accession>A0ABT8GSR4</accession>
<evidence type="ECO:0000259" key="1">
    <source>
        <dbReference type="Pfam" id="PF01738"/>
    </source>
</evidence>
<dbReference type="PANTHER" id="PTHR46623:SF6">
    <property type="entry name" value="ALPHA_BETA-HYDROLASES SUPERFAMILY PROTEIN"/>
    <property type="match status" value="1"/>
</dbReference>
<dbReference type="InterPro" id="IPR051049">
    <property type="entry name" value="Dienelactone_hydrolase-like"/>
</dbReference>
<feature type="domain" description="Dienelactone hydrolase" evidence="1">
    <location>
        <begin position="6"/>
        <end position="195"/>
    </location>
</feature>
<dbReference type="PANTHER" id="PTHR46623">
    <property type="entry name" value="CARBOXYMETHYLENEBUTENOLIDASE-RELATED"/>
    <property type="match status" value="1"/>
</dbReference>
<sequence length="197" mass="22605">MLRINKKSEKLVLVLHEIYGINQHMVYVCELLAEQDFDVICPDLLEQGNPYDYAQEQEAYHNFVKSVGFTNALHKVKTLLLTLQKQYTKIYIMGFSIGATVAWLCSQEDGIDGIVGYYGSRIRDFADLKPKCPVLLFFPKVENSFNVDELVYNLNKPNIKVHTCEGEHGFSDPYSSKYNEESARHTFGETLSFLKCK</sequence>
<dbReference type="Pfam" id="PF01738">
    <property type="entry name" value="DLH"/>
    <property type="match status" value="1"/>
</dbReference>
<reference evidence="2" key="1">
    <citation type="submission" date="2023-07" db="EMBL/GenBank/DDBJ databases">
        <title>Ureibacillus sp. isolated from freshwater well.</title>
        <authorList>
            <person name="Kirdat K."/>
            <person name="Bhatt A."/>
            <person name="Teware R."/>
            <person name="Bhavsar Y."/>
            <person name="Yadav A."/>
        </authorList>
    </citation>
    <scope>NUCLEOTIDE SEQUENCE</scope>
    <source>
        <strain evidence="2">BA0131</strain>
    </source>
</reference>
<dbReference type="RefSeq" id="WP_301138741.1">
    <property type="nucleotide sequence ID" value="NZ_JAUHTQ010000009.1"/>
</dbReference>
<dbReference type="Proteomes" id="UP001172743">
    <property type="component" value="Unassembled WGS sequence"/>
</dbReference>
<keyword evidence="3" id="KW-1185">Reference proteome</keyword>
<proteinExistence type="predicted"/>
<dbReference type="InterPro" id="IPR029058">
    <property type="entry name" value="AB_hydrolase_fold"/>
</dbReference>
<dbReference type="SUPFAM" id="SSF53474">
    <property type="entry name" value="alpha/beta-Hydrolases"/>
    <property type="match status" value="1"/>
</dbReference>
<evidence type="ECO:0000313" key="2">
    <source>
        <dbReference type="EMBL" id="MDN4494448.1"/>
    </source>
</evidence>
<organism evidence="2 3">
    <name type="scientific">Ureibacillus aquaedulcis</name>
    <dbReference type="NCBI Taxonomy" id="3058421"/>
    <lineage>
        <taxon>Bacteria</taxon>
        <taxon>Bacillati</taxon>
        <taxon>Bacillota</taxon>
        <taxon>Bacilli</taxon>
        <taxon>Bacillales</taxon>
        <taxon>Caryophanaceae</taxon>
        <taxon>Ureibacillus</taxon>
    </lineage>
</organism>
<dbReference type="InterPro" id="IPR002925">
    <property type="entry name" value="Dienelactn_hydro"/>
</dbReference>
<name>A0ABT8GSR4_9BACL</name>
<dbReference type="EMBL" id="JAUHTQ010000009">
    <property type="protein sequence ID" value="MDN4494448.1"/>
    <property type="molecule type" value="Genomic_DNA"/>
</dbReference>
<protein>
    <submittedName>
        <fullName evidence="2">Dienelactone hydrolase family protein</fullName>
    </submittedName>
</protein>